<dbReference type="Gene3D" id="3.40.50.360">
    <property type="match status" value="1"/>
</dbReference>
<evidence type="ECO:0000313" key="6">
    <source>
        <dbReference type="Proteomes" id="UP001208656"/>
    </source>
</evidence>
<feature type="domain" description="NADPH-dependent FMN reductase-like" evidence="4">
    <location>
        <begin position="1"/>
        <end position="142"/>
    </location>
</feature>
<dbReference type="InterPro" id="IPR005025">
    <property type="entry name" value="FMN_Rdtase-like_dom"/>
</dbReference>
<dbReference type="PANTHER" id="PTHR43408:SF2">
    <property type="entry name" value="FMN REDUCTASE (NADPH)"/>
    <property type="match status" value="1"/>
</dbReference>
<keyword evidence="3" id="KW-0560">Oxidoreductase</keyword>
<name>A0ABT2WJ60_9BACI</name>
<dbReference type="EMBL" id="JAOUSE010000070">
    <property type="protein sequence ID" value="MCU9595710.1"/>
    <property type="molecule type" value="Genomic_DNA"/>
</dbReference>
<dbReference type="SUPFAM" id="SSF52218">
    <property type="entry name" value="Flavoproteins"/>
    <property type="match status" value="1"/>
</dbReference>
<keyword evidence="1" id="KW-0285">Flavoprotein</keyword>
<gene>
    <name evidence="5" type="ORF">OEV82_14875</name>
</gene>
<dbReference type="Proteomes" id="UP001208656">
    <property type="component" value="Unassembled WGS sequence"/>
</dbReference>
<dbReference type="RefSeq" id="WP_173660599.1">
    <property type="nucleotide sequence ID" value="NZ_JAOUSE010000070.1"/>
</dbReference>
<reference evidence="5 6" key="1">
    <citation type="submission" date="2022-10" db="EMBL/GenBank/DDBJ databases">
        <title>Description of Fervidibacillus gen. nov. in the family Fervidibacillaceae fam. nov. with two species, Fervidibacillus albus sp. nov., and Fervidibacillus halotolerans sp. nov., isolated from tidal flat sediments.</title>
        <authorList>
            <person name="Kwon K.K."/>
            <person name="Yang S.-H."/>
        </authorList>
    </citation>
    <scope>NUCLEOTIDE SEQUENCE [LARGE SCALE GENOMIC DNA]</scope>
    <source>
        <strain evidence="5 6">DSM 23332</strain>
    </source>
</reference>
<keyword evidence="6" id="KW-1185">Reference proteome</keyword>
<comment type="caution">
    <text evidence="5">The sequence shown here is derived from an EMBL/GenBank/DDBJ whole genome shotgun (WGS) entry which is preliminary data.</text>
</comment>
<organism evidence="5 6">
    <name type="scientific">Pallidibacillus thermolactis</name>
    <dbReference type="NCBI Taxonomy" id="251051"/>
    <lineage>
        <taxon>Bacteria</taxon>
        <taxon>Bacillati</taxon>
        <taxon>Bacillota</taxon>
        <taxon>Bacilli</taxon>
        <taxon>Bacillales</taxon>
        <taxon>Bacillaceae</taxon>
        <taxon>Pallidibacillus</taxon>
    </lineage>
</organism>
<proteinExistence type="predicted"/>
<dbReference type="Pfam" id="PF03358">
    <property type="entry name" value="FMN_red"/>
    <property type="match status" value="1"/>
</dbReference>
<dbReference type="InterPro" id="IPR029039">
    <property type="entry name" value="Flavoprotein-like_sf"/>
</dbReference>
<evidence type="ECO:0000256" key="2">
    <source>
        <dbReference type="ARBA" id="ARBA00022643"/>
    </source>
</evidence>
<keyword evidence="2" id="KW-0288">FMN</keyword>
<evidence type="ECO:0000313" key="5">
    <source>
        <dbReference type="EMBL" id="MCU9595710.1"/>
    </source>
</evidence>
<evidence type="ECO:0000259" key="4">
    <source>
        <dbReference type="Pfam" id="PF03358"/>
    </source>
</evidence>
<protein>
    <submittedName>
        <fullName evidence="5">NAD(P)H-dependent oxidoreductase</fullName>
    </submittedName>
</protein>
<sequence length="183" mass="20824">MKFVGISGSIVGSKTKIAVEYSLNLIQKRYSEVETVHLHLGDLNIEFCDGRDYRDYVGDTKYLIHQMMSADALIIGTPTFQASIPGTLKNVFDLLPEEALIDKVVGIIATAGSPKHYLMVEQQLKPILSYMKATIVQKYVFIEDKDYIKKEITNNDVLSRLNRLVEDVYDTYNSVQFMKKEFA</sequence>
<dbReference type="InterPro" id="IPR051814">
    <property type="entry name" value="NAD(P)H-dep_FMN_reductase"/>
</dbReference>
<accession>A0ABT2WJ60</accession>
<dbReference type="PANTHER" id="PTHR43408">
    <property type="entry name" value="FMN REDUCTASE (NADPH)"/>
    <property type="match status" value="1"/>
</dbReference>
<evidence type="ECO:0000256" key="1">
    <source>
        <dbReference type="ARBA" id="ARBA00022630"/>
    </source>
</evidence>
<evidence type="ECO:0000256" key="3">
    <source>
        <dbReference type="ARBA" id="ARBA00023002"/>
    </source>
</evidence>